<name>A0ABV2BZR9_9GAMM</name>
<organism evidence="1 2">
    <name type="scientific">Aliikangiella maris</name>
    <dbReference type="NCBI Taxonomy" id="3162458"/>
    <lineage>
        <taxon>Bacteria</taxon>
        <taxon>Pseudomonadati</taxon>
        <taxon>Pseudomonadota</taxon>
        <taxon>Gammaproteobacteria</taxon>
        <taxon>Oceanospirillales</taxon>
        <taxon>Pleioneaceae</taxon>
        <taxon>Aliikangiella</taxon>
    </lineage>
</organism>
<comment type="caution">
    <text evidence="1">The sequence shown here is derived from an EMBL/GenBank/DDBJ whole genome shotgun (WGS) entry which is preliminary data.</text>
</comment>
<dbReference type="Proteomes" id="UP001548189">
    <property type="component" value="Unassembled WGS sequence"/>
</dbReference>
<evidence type="ECO:0000313" key="1">
    <source>
        <dbReference type="EMBL" id="MET1257430.1"/>
    </source>
</evidence>
<dbReference type="EMBL" id="JBEVCJ010000066">
    <property type="protein sequence ID" value="MET1257430.1"/>
    <property type="molecule type" value="Genomic_DNA"/>
</dbReference>
<protein>
    <submittedName>
        <fullName evidence="1">Uncharacterized protein</fullName>
    </submittedName>
</protein>
<gene>
    <name evidence="1" type="ORF">ABVT43_20030</name>
</gene>
<evidence type="ECO:0000313" key="2">
    <source>
        <dbReference type="Proteomes" id="UP001548189"/>
    </source>
</evidence>
<keyword evidence="2" id="KW-1185">Reference proteome</keyword>
<accession>A0ABV2BZR9</accession>
<sequence length="98" mass="11418">MPASEGDAEVYLAEENEWARIYRFNEAISFNATETWDEPEDELRAITFALAKKLDAQVNGDEGETYNEDGSSNWKDMRPAQPVKVNLMPAKKWWQFWK</sequence>
<proteinExistence type="predicted"/>
<reference evidence="1 2" key="1">
    <citation type="submission" date="2024-06" db="EMBL/GenBank/DDBJ databases">
        <authorList>
            <person name="Li F."/>
        </authorList>
    </citation>
    <scope>NUCLEOTIDE SEQUENCE [LARGE SCALE GENOMIC DNA]</scope>
    <source>
        <strain evidence="1 2">GXAS 311</strain>
    </source>
</reference>